<proteinExistence type="predicted"/>
<sequence>MEPKLEPKWLRTPPLRNGMTVFFFFFFFFFFSSSPIRCCRQPCLRQLEARPNCERGLTCAAHASLLAPDGDHRLSGLASRFDAHPELFLVSLLLRCPLPLLDGGHVVEARLAHDVLQAGTQAEHQQAETRESGEHAGSFQREVPLHSSGRRGPRQAGAKA</sequence>
<name>A0A7S2X587_PROMC</name>
<accession>A0A7S2X587</accession>
<organism evidence="2">
    <name type="scientific">Prorocentrum micans</name>
    <name type="common">Red tide dinoflagellate</name>
    <dbReference type="NCBI Taxonomy" id="2945"/>
    <lineage>
        <taxon>Eukaryota</taxon>
        <taxon>Sar</taxon>
        <taxon>Alveolata</taxon>
        <taxon>Dinophyceae</taxon>
        <taxon>Prorocentrales</taxon>
        <taxon>Prorocentraceae</taxon>
        <taxon>Prorocentrum</taxon>
    </lineage>
</organism>
<dbReference type="AlphaFoldDB" id="A0A7S2X587"/>
<dbReference type="EMBL" id="HBHN01002334">
    <property type="protein sequence ID" value="CAD9723765.1"/>
    <property type="molecule type" value="Transcribed_RNA"/>
</dbReference>
<protein>
    <submittedName>
        <fullName evidence="2">Uncharacterized protein</fullName>
    </submittedName>
</protein>
<evidence type="ECO:0000313" key="2">
    <source>
        <dbReference type="EMBL" id="CAD9723765.1"/>
    </source>
</evidence>
<reference evidence="2" key="1">
    <citation type="submission" date="2021-01" db="EMBL/GenBank/DDBJ databases">
        <authorList>
            <person name="Corre E."/>
            <person name="Pelletier E."/>
            <person name="Niang G."/>
            <person name="Scheremetjew M."/>
            <person name="Finn R."/>
            <person name="Kale V."/>
            <person name="Holt S."/>
            <person name="Cochrane G."/>
            <person name="Meng A."/>
            <person name="Brown T."/>
            <person name="Cohen L."/>
        </authorList>
    </citation>
    <scope>NUCLEOTIDE SEQUENCE</scope>
    <source>
        <strain evidence="2">CCCM 845</strain>
    </source>
</reference>
<feature type="region of interest" description="Disordered" evidence="1">
    <location>
        <begin position="119"/>
        <end position="160"/>
    </location>
</feature>
<gene>
    <name evidence="2" type="ORF">PMIC02512_LOCUS781</name>
</gene>
<feature type="compositionally biased region" description="Basic and acidic residues" evidence="1">
    <location>
        <begin position="125"/>
        <end position="134"/>
    </location>
</feature>
<evidence type="ECO:0000256" key="1">
    <source>
        <dbReference type="SAM" id="MobiDB-lite"/>
    </source>
</evidence>